<dbReference type="GO" id="GO:0004803">
    <property type="term" value="F:transposase activity"/>
    <property type="evidence" value="ECO:0007669"/>
    <property type="project" value="InterPro"/>
</dbReference>
<dbReference type="KEGG" id="rbd:ALSL_0502"/>
<reference evidence="7" key="1">
    <citation type="submission" date="2018-04" db="EMBL/GenBank/DDBJ databases">
        <authorList>
            <person name="Watanabe M."/>
            <person name="Kojima H."/>
        </authorList>
    </citation>
    <scope>NUCLEOTIDE SEQUENCE [LARGE SCALE GENOMIC DNA]</scope>
    <source>
        <strain evidence="7">Dysh456</strain>
    </source>
</reference>
<proteinExistence type="inferred from homology"/>
<dbReference type="GO" id="GO:0003677">
    <property type="term" value="F:DNA binding"/>
    <property type="evidence" value="ECO:0007669"/>
    <property type="project" value="UniProtKB-KW"/>
</dbReference>
<dbReference type="EMBL" id="AP018560">
    <property type="protein sequence ID" value="BBD79172.1"/>
    <property type="molecule type" value="Genomic_DNA"/>
</dbReference>
<keyword evidence="3" id="KW-0238">DNA-binding</keyword>
<gene>
    <name evidence="6" type="ORF">ALSL_0502</name>
</gene>
<feature type="domain" description="Tn3 transposase DDE" evidence="5">
    <location>
        <begin position="264"/>
        <end position="650"/>
    </location>
</feature>
<evidence type="ECO:0000256" key="1">
    <source>
        <dbReference type="ARBA" id="ARBA00009402"/>
    </source>
</evidence>
<sequence>MAEQLVARLDDVLAILVDEPDDLPAGRRIRALLTPDGDSAKLREDCAVIQQAGGSNHLPLLWRFFTSHRQVLMRLARTLDFVSATQNQSLIQALRVVLANESRRVEWLSAEVNLQFCSERWRKLIVRSSEGEPTINRRYLEMCVFSHLASELKSGDICVVGSEAFADFREHLLPWSQCETRLAEFCAKVDIPATAAGCVAELKQRLAETASQLDAAFPDLKSDLAIGAEGAPVLRRLQAQEVPASAIALQSALNRELPTRNLLDILANIEHWTHFTRHFGPISGNEPKIKQATERYLQTVFAMGCNLGPNQAARHFVGEVSPHMISRVNRRHVTVEKLEAATRELAELYLRLDLPRLWGDGKSVAADGTQYDFYDQNLLAGYHFRYRKMGAVAYRHVANNYIATFRHFIPPGIWEAVYVIEGLMQAKLSVEPDTVYSDTQGQSATVFAFTYLLGINLLPRIRNWKDLDFFRADKQTHYKHIDSLFHGAIDWTLIETHWKDLLQIAISIQAGRIASPMLLRRLGASSQRNRLFLAAQELGRAHRTVFLLNWIGSLPLRQEVTAETNKIESYNGFAKFFSFGGDVIAENDPDEQQKRLRYNDLIASAVILQNTVDMMRALQKLADEGLAVSGHDVAFFSPYLTGGVKRFGDYRLDLKRPPEPWIRDRLFKDAAKAARATTLATEQANDPAIE</sequence>
<reference evidence="7" key="2">
    <citation type="submission" date="2018-06" db="EMBL/GenBank/DDBJ databases">
        <title>Genome sequence of Rhodanobacteraceae bacterium strain Dysh456.</title>
        <authorList>
            <person name="Fukui M."/>
        </authorList>
    </citation>
    <scope>NUCLEOTIDE SEQUENCE [LARGE SCALE GENOMIC DNA]</scope>
    <source>
        <strain evidence="7">Dysh456</strain>
    </source>
</reference>
<dbReference type="AlphaFoldDB" id="A0A2Z6E2J6"/>
<name>A0A2Z6E2J6_9GAMM</name>
<comment type="similarity">
    <text evidence="1">Belongs to the transposase 7 family.</text>
</comment>
<evidence type="ECO:0000313" key="7">
    <source>
        <dbReference type="Proteomes" id="UP000270530"/>
    </source>
</evidence>
<accession>A0A2Z6E2J6</accession>
<evidence type="ECO:0000256" key="2">
    <source>
        <dbReference type="ARBA" id="ARBA00022578"/>
    </source>
</evidence>
<keyword evidence="4" id="KW-0233">DNA recombination</keyword>
<keyword evidence="7" id="KW-1185">Reference proteome</keyword>
<evidence type="ECO:0000313" key="6">
    <source>
        <dbReference type="EMBL" id="BBD79172.1"/>
    </source>
</evidence>
<evidence type="ECO:0000256" key="3">
    <source>
        <dbReference type="ARBA" id="ARBA00023125"/>
    </source>
</evidence>
<protein>
    <submittedName>
        <fullName evidence="6">Tn5044 transposase</fullName>
    </submittedName>
</protein>
<dbReference type="NCBIfam" id="NF033527">
    <property type="entry name" value="transpos_Tn3"/>
    <property type="match status" value="1"/>
</dbReference>
<keyword evidence="2" id="KW-0815">Transposition</keyword>
<dbReference type="Proteomes" id="UP000270530">
    <property type="component" value="Chromosome"/>
</dbReference>
<dbReference type="InterPro" id="IPR047653">
    <property type="entry name" value="Tn3-like_transpos"/>
</dbReference>
<dbReference type="Pfam" id="PF01526">
    <property type="entry name" value="DDE_Tnp_Tn3"/>
    <property type="match status" value="1"/>
</dbReference>
<evidence type="ECO:0000259" key="5">
    <source>
        <dbReference type="Pfam" id="PF01526"/>
    </source>
</evidence>
<dbReference type="InterPro" id="IPR002513">
    <property type="entry name" value="Tn3_Tnp_DDE_dom"/>
</dbReference>
<organism evidence="6 7">
    <name type="scientific">Aerosticca soli</name>
    <dbReference type="NCBI Taxonomy" id="2010829"/>
    <lineage>
        <taxon>Bacteria</taxon>
        <taxon>Pseudomonadati</taxon>
        <taxon>Pseudomonadota</taxon>
        <taxon>Gammaproteobacteria</taxon>
        <taxon>Lysobacterales</taxon>
        <taxon>Rhodanobacteraceae</taxon>
        <taxon>Aerosticca</taxon>
    </lineage>
</organism>
<evidence type="ECO:0000256" key="4">
    <source>
        <dbReference type="ARBA" id="ARBA00023172"/>
    </source>
</evidence>
<dbReference type="GO" id="GO:0006313">
    <property type="term" value="P:DNA transposition"/>
    <property type="evidence" value="ECO:0007669"/>
    <property type="project" value="InterPro"/>
</dbReference>